<dbReference type="Gene3D" id="3.30.1220.10">
    <property type="entry name" value="CobW-like, C-terminal domain"/>
    <property type="match status" value="1"/>
</dbReference>
<dbReference type="Pfam" id="PF02492">
    <property type="entry name" value="cobW"/>
    <property type="match status" value="1"/>
</dbReference>
<dbReference type="InterPro" id="IPR027417">
    <property type="entry name" value="P-loop_NTPase"/>
</dbReference>
<evidence type="ECO:0000256" key="6">
    <source>
        <dbReference type="ARBA" id="ARBA00049117"/>
    </source>
</evidence>
<dbReference type="OrthoDB" id="9808822at2"/>
<dbReference type="CDD" id="cd03112">
    <property type="entry name" value="CobW-like"/>
    <property type="match status" value="1"/>
</dbReference>
<dbReference type="HOGENOM" id="CLU_017452_0_2_4"/>
<accession>Q1H1Z0</accession>
<evidence type="ECO:0000313" key="8">
    <source>
        <dbReference type="EMBL" id="ABE49497.1"/>
    </source>
</evidence>
<dbReference type="RefSeq" id="WP_011479451.1">
    <property type="nucleotide sequence ID" value="NC_007947.1"/>
</dbReference>
<evidence type="ECO:0000256" key="4">
    <source>
        <dbReference type="ARBA" id="ARBA00034320"/>
    </source>
</evidence>
<dbReference type="eggNOG" id="COG0523">
    <property type="taxonomic scope" value="Bacteria"/>
</dbReference>
<comment type="function">
    <text evidence="5">Zinc chaperone that directly transfers zinc cofactor to target proteins, thereby activating them. Zinc is transferred from the CXCC motif in the GTPase domain to the zinc binding site in target proteins in a process requiring GTP hydrolysis.</text>
</comment>
<keyword evidence="3" id="KW-0143">Chaperone</keyword>
<dbReference type="PANTHER" id="PTHR13748">
    <property type="entry name" value="COBW-RELATED"/>
    <property type="match status" value="1"/>
</dbReference>
<dbReference type="InterPro" id="IPR036627">
    <property type="entry name" value="CobW-likC_sf"/>
</dbReference>
<gene>
    <name evidence="8" type="ordered locus">Mfla_1229</name>
</gene>
<dbReference type="EMBL" id="CP000284">
    <property type="protein sequence ID" value="ABE49497.1"/>
    <property type="molecule type" value="Genomic_DNA"/>
</dbReference>
<proteinExistence type="inferred from homology"/>
<evidence type="ECO:0000313" key="9">
    <source>
        <dbReference type="Proteomes" id="UP000002440"/>
    </source>
</evidence>
<keyword evidence="9" id="KW-1185">Reference proteome</keyword>
<dbReference type="SUPFAM" id="SSF90002">
    <property type="entry name" value="Hypothetical protein YjiA, C-terminal domain"/>
    <property type="match status" value="1"/>
</dbReference>
<dbReference type="InterPro" id="IPR051316">
    <property type="entry name" value="Zinc-reg_GTPase_activator"/>
</dbReference>
<evidence type="ECO:0000256" key="2">
    <source>
        <dbReference type="ARBA" id="ARBA00022801"/>
    </source>
</evidence>
<dbReference type="AlphaFoldDB" id="Q1H1Z0"/>
<dbReference type="Pfam" id="PF07683">
    <property type="entry name" value="CobW_C"/>
    <property type="match status" value="1"/>
</dbReference>
<dbReference type="Gene3D" id="3.40.50.300">
    <property type="entry name" value="P-loop containing nucleotide triphosphate hydrolases"/>
    <property type="match status" value="1"/>
</dbReference>
<reference evidence="8 9" key="1">
    <citation type="submission" date="2006-03" db="EMBL/GenBank/DDBJ databases">
        <title>Complete sequence of Methylobacillus flagellatus KT.</title>
        <authorList>
            <consortium name="US DOE Joint Genome Institute"/>
            <person name="Copeland A."/>
            <person name="Lucas S."/>
            <person name="Lapidus A."/>
            <person name="Barry K."/>
            <person name="Detter J.C."/>
            <person name="Glavina del Rio T."/>
            <person name="Hammon N."/>
            <person name="Israni S."/>
            <person name="Dalin E."/>
            <person name="Tice H."/>
            <person name="Pitluck S."/>
            <person name="Brettin T."/>
            <person name="Bruce D."/>
            <person name="Han C."/>
            <person name="Tapia R."/>
            <person name="Saunders E."/>
            <person name="Gilna P."/>
            <person name="Schmutz J."/>
            <person name="Larimer F."/>
            <person name="Land M."/>
            <person name="Kyrpides N."/>
            <person name="Anderson I."/>
            <person name="Richardson P."/>
        </authorList>
    </citation>
    <scope>NUCLEOTIDE SEQUENCE [LARGE SCALE GENOMIC DNA]</scope>
    <source>
        <strain evidence="9">KT / ATCC 51484 / DSM 6875</strain>
    </source>
</reference>
<dbReference type="KEGG" id="mfa:Mfla_1229"/>
<evidence type="ECO:0000259" key="7">
    <source>
        <dbReference type="SMART" id="SM00833"/>
    </source>
</evidence>
<comment type="similarity">
    <text evidence="4">Belongs to the SIMIBI class G3E GTPase family. ZNG1 subfamily.</text>
</comment>
<dbReference type="Proteomes" id="UP000002440">
    <property type="component" value="Chromosome"/>
</dbReference>
<keyword evidence="2" id="KW-0378">Hydrolase</keyword>
<dbReference type="InterPro" id="IPR003495">
    <property type="entry name" value="CobW/HypB/UreG_nucleotide-bd"/>
</dbReference>
<protein>
    <submittedName>
        <fullName evidence="8">Cobalamin synthesis protein, P47K</fullName>
    </submittedName>
</protein>
<evidence type="ECO:0000256" key="1">
    <source>
        <dbReference type="ARBA" id="ARBA00022741"/>
    </source>
</evidence>
<dbReference type="GO" id="GO:0016787">
    <property type="term" value="F:hydrolase activity"/>
    <property type="evidence" value="ECO:0007669"/>
    <property type="project" value="UniProtKB-KW"/>
</dbReference>
<dbReference type="GO" id="GO:0005737">
    <property type="term" value="C:cytoplasm"/>
    <property type="evidence" value="ECO:0007669"/>
    <property type="project" value="TreeGrafter"/>
</dbReference>
<dbReference type="SUPFAM" id="SSF52540">
    <property type="entry name" value="P-loop containing nucleoside triphosphate hydrolases"/>
    <property type="match status" value="1"/>
</dbReference>
<evidence type="ECO:0000256" key="3">
    <source>
        <dbReference type="ARBA" id="ARBA00023186"/>
    </source>
</evidence>
<feature type="domain" description="CobW C-terminal" evidence="7">
    <location>
        <begin position="237"/>
        <end position="334"/>
    </location>
</feature>
<name>Q1H1Z0_METFK</name>
<keyword evidence="1" id="KW-0547">Nucleotide-binding</keyword>
<dbReference type="InterPro" id="IPR011629">
    <property type="entry name" value="CobW-like_C"/>
</dbReference>
<evidence type="ECO:0000256" key="5">
    <source>
        <dbReference type="ARBA" id="ARBA00045658"/>
    </source>
</evidence>
<dbReference type="GO" id="GO:0000166">
    <property type="term" value="F:nucleotide binding"/>
    <property type="evidence" value="ECO:0007669"/>
    <property type="project" value="UniProtKB-KW"/>
</dbReference>
<sequence>MIENTRLPITVLTGFLGAGKTTLLNRYLRHPQVQDTLVIVNEFGETGLDHLLVAYQCDQSMLAQPMVVELNNGCLCCQLRTDLKQTLKDIHWRFSRNGVRQFKRVVIETSGLADPAPVLHTLMTDAYVAAAYQLDGVVTLVDGLLGKATLQHHPEALKQVQLADRLLVSKADLAGSDTLHQLEAYLHQLNPVAALTRLDSSRPEASGPALLFGAGATAGFPHWLSALAAPALHGGEAASLSLSLARPVPRADFERWLDILRDDTSPGLLRLKGVFHIEGEPDPIAVHRVQHVLHVPEALPHWQGRDRRSQLVLITQSGIGNEEKRLLQPLARFLD</sequence>
<dbReference type="STRING" id="265072.Mfla_1229"/>
<dbReference type="PANTHER" id="PTHR13748:SF62">
    <property type="entry name" value="COBW DOMAIN-CONTAINING PROTEIN"/>
    <property type="match status" value="1"/>
</dbReference>
<dbReference type="SMART" id="SM00833">
    <property type="entry name" value="CobW_C"/>
    <property type="match status" value="1"/>
</dbReference>
<organism evidence="8 9">
    <name type="scientific">Methylobacillus flagellatus (strain ATCC 51484 / DSM 6875 / VKM B-1610 / KT)</name>
    <dbReference type="NCBI Taxonomy" id="265072"/>
    <lineage>
        <taxon>Bacteria</taxon>
        <taxon>Pseudomonadati</taxon>
        <taxon>Pseudomonadota</taxon>
        <taxon>Betaproteobacteria</taxon>
        <taxon>Nitrosomonadales</taxon>
        <taxon>Methylophilaceae</taxon>
        <taxon>Methylobacillus</taxon>
    </lineage>
</organism>
<comment type="catalytic activity">
    <reaction evidence="6">
        <text>GTP + H2O = GDP + phosphate + H(+)</text>
        <dbReference type="Rhea" id="RHEA:19669"/>
        <dbReference type="ChEBI" id="CHEBI:15377"/>
        <dbReference type="ChEBI" id="CHEBI:15378"/>
        <dbReference type="ChEBI" id="CHEBI:37565"/>
        <dbReference type="ChEBI" id="CHEBI:43474"/>
        <dbReference type="ChEBI" id="CHEBI:58189"/>
    </reaction>
    <physiologicalReaction direction="left-to-right" evidence="6">
        <dbReference type="Rhea" id="RHEA:19670"/>
    </physiologicalReaction>
</comment>